<dbReference type="GO" id="GO:0003677">
    <property type="term" value="F:DNA binding"/>
    <property type="evidence" value="ECO:0007669"/>
    <property type="project" value="UniProtKB-UniRule"/>
</dbReference>
<dbReference type="SUPFAM" id="SSF48498">
    <property type="entry name" value="Tetracyclin repressor-like, C-terminal domain"/>
    <property type="match status" value="1"/>
</dbReference>
<evidence type="ECO:0000256" key="4">
    <source>
        <dbReference type="PROSITE-ProRule" id="PRU00335"/>
    </source>
</evidence>
<dbReference type="InterPro" id="IPR001647">
    <property type="entry name" value="HTH_TetR"/>
</dbReference>
<gene>
    <name evidence="6" type="ORF">SAMN05443244_0975</name>
</gene>
<dbReference type="InterPro" id="IPR036271">
    <property type="entry name" value="Tet_transcr_reg_TetR-rel_C_sf"/>
</dbReference>
<dbReference type="Proteomes" id="UP000182409">
    <property type="component" value="Unassembled WGS sequence"/>
</dbReference>
<organism evidence="6 7">
    <name type="scientific">Terriglobus roseus</name>
    <dbReference type="NCBI Taxonomy" id="392734"/>
    <lineage>
        <taxon>Bacteria</taxon>
        <taxon>Pseudomonadati</taxon>
        <taxon>Acidobacteriota</taxon>
        <taxon>Terriglobia</taxon>
        <taxon>Terriglobales</taxon>
        <taxon>Acidobacteriaceae</taxon>
        <taxon>Terriglobus</taxon>
    </lineage>
</organism>
<evidence type="ECO:0000256" key="2">
    <source>
        <dbReference type="ARBA" id="ARBA00023125"/>
    </source>
</evidence>
<dbReference type="SUPFAM" id="SSF46689">
    <property type="entry name" value="Homeodomain-like"/>
    <property type="match status" value="1"/>
</dbReference>
<dbReference type="PANTHER" id="PTHR47506:SF1">
    <property type="entry name" value="HTH-TYPE TRANSCRIPTIONAL REGULATOR YJDC"/>
    <property type="match status" value="1"/>
</dbReference>
<feature type="domain" description="HTH tetR-type" evidence="5">
    <location>
        <begin position="3"/>
        <end position="63"/>
    </location>
</feature>
<keyword evidence="3" id="KW-0804">Transcription</keyword>
<evidence type="ECO:0000313" key="6">
    <source>
        <dbReference type="EMBL" id="SEB52857.1"/>
    </source>
</evidence>
<reference evidence="6 7" key="1">
    <citation type="submission" date="2016-10" db="EMBL/GenBank/DDBJ databases">
        <authorList>
            <person name="de Groot N.N."/>
        </authorList>
    </citation>
    <scope>NUCLEOTIDE SEQUENCE [LARGE SCALE GENOMIC DNA]</scope>
    <source>
        <strain evidence="6 7">AB35.6</strain>
    </source>
</reference>
<keyword evidence="1" id="KW-0805">Transcription regulation</keyword>
<sequence>MQGETAVRILDAANTLLIDRGYSAFSYADIAEIVAIRKASIHHHFPTKAALVVAVLRRHRERISEGMKALDQGIDDPVLRIKKYFKYWEECIEGQAISFCIGALLGVEMPSLPEEVQVEVRIHFSMLTEWFQKTLKAAAKSRKAELKGTVAAETQALIATMHGAMLTARATNDPRIFREITHLAIDRISL</sequence>
<dbReference type="PRINTS" id="PR00455">
    <property type="entry name" value="HTHTETR"/>
</dbReference>
<dbReference type="Gene3D" id="1.10.357.10">
    <property type="entry name" value="Tetracycline Repressor, domain 2"/>
    <property type="match status" value="1"/>
</dbReference>
<dbReference type="OrthoDB" id="9809772at2"/>
<dbReference type="InterPro" id="IPR009057">
    <property type="entry name" value="Homeodomain-like_sf"/>
</dbReference>
<evidence type="ECO:0000259" key="5">
    <source>
        <dbReference type="PROSITE" id="PS50977"/>
    </source>
</evidence>
<keyword evidence="2 4" id="KW-0238">DNA-binding</keyword>
<protein>
    <submittedName>
        <fullName evidence="6">Transcriptional regulator, TetR family</fullName>
    </submittedName>
</protein>
<evidence type="ECO:0000256" key="3">
    <source>
        <dbReference type="ARBA" id="ARBA00023163"/>
    </source>
</evidence>
<evidence type="ECO:0000256" key="1">
    <source>
        <dbReference type="ARBA" id="ARBA00023015"/>
    </source>
</evidence>
<dbReference type="RefSeq" id="WP_074652594.1">
    <property type="nucleotide sequence ID" value="NZ_FNSD01000001.1"/>
</dbReference>
<evidence type="ECO:0000313" key="7">
    <source>
        <dbReference type="Proteomes" id="UP000182409"/>
    </source>
</evidence>
<accession>A0A1H4K373</accession>
<dbReference type="PANTHER" id="PTHR47506">
    <property type="entry name" value="TRANSCRIPTIONAL REGULATORY PROTEIN"/>
    <property type="match status" value="1"/>
</dbReference>
<dbReference type="EMBL" id="FNSD01000001">
    <property type="protein sequence ID" value="SEB52857.1"/>
    <property type="molecule type" value="Genomic_DNA"/>
</dbReference>
<name>A0A1H4K373_9BACT</name>
<dbReference type="AlphaFoldDB" id="A0A1H4K373"/>
<proteinExistence type="predicted"/>
<dbReference type="PROSITE" id="PS50977">
    <property type="entry name" value="HTH_TETR_2"/>
    <property type="match status" value="1"/>
</dbReference>
<feature type="DNA-binding region" description="H-T-H motif" evidence="4">
    <location>
        <begin position="26"/>
        <end position="45"/>
    </location>
</feature>
<dbReference type="Pfam" id="PF00440">
    <property type="entry name" value="TetR_N"/>
    <property type="match status" value="1"/>
</dbReference>